<dbReference type="EMBL" id="AZBU02000005">
    <property type="protein sequence ID" value="TKR77943.1"/>
    <property type="molecule type" value="Genomic_DNA"/>
</dbReference>
<gene>
    <name evidence="2" type="ORF">L596_018830</name>
</gene>
<dbReference type="AlphaFoldDB" id="A0A4U5N6M3"/>
<dbReference type="STRING" id="34508.A0A4U5N6M3"/>
<evidence type="ECO:0000259" key="1">
    <source>
        <dbReference type="Pfam" id="PF03644"/>
    </source>
</evidence>
<accession>A0A4U5N6M3</accession>
<dbReference type="InterPro" id="IPR005201">
    <property type="entry name" value="TIM_ENGase"/>
</dbReference>
<protein>
    <recommendedName>
        <fullName evidence="1">Cytosolic endo-beta-N-acetylglucosaminidase TIM barrel domain-containing protein</fullName>
    </recommendedName>
</protein>
<dbReference type="GO" id="GO:0033925">
    <property type="term" value="F:mannosyl-glycoprotein endo-beta-N-acetylglucosaminidase activity"/>
    <property type="evidence" value="ECO:0007669"/>
    <property type="project" value="UniProtKB-EC"/>
</dbReference>
<sequence length="249" mass="28132">MIVWYDSVTTEGELKWQDELNEKNRIWFDCVDAIYLNYCWNEEKLARSREAAGERNHDVFAGVDCFGRGCFGGGQWNCKEAVKAIEKEDLSCALFAPGWIAECFPESCVLKQSVKFWDLLAESLPCRSMEAQPFKTRFGVGFTDKKFCIGSSELQPILIAEGRSNPLTPTLEGFKVEQGSYKLFRFHNFPKKARIFIEVSEGDVSLQSSQVSRIEKSVDGTFLVECDSGFCEIGISTEAGCMLKSFELH</sequence>
<feature type="domain" description="Cytosolic endo-beta-N-acetylglucosaminidase TIM barrel" evidence="1">
    <location>
        <begin position="2"/>
        <end position="144"/>
    </location>
</feature>
<dbReference type="OrthoDB" id="284473at2759"/>
<reference evidence="2 3" key="2">
    <citation type="journal article" date="2019" name="G3 (Bethesda)">
        <title>Hybrid Assembly of the Genome of the Entomopathogenic Nematode Steinernema carpocapsae Identifies the X-Chromosome.</title>
        <authorList>
            <person name="Serra L."/>
            <person name="Macchietto M."/>
            <person name="Macias-Munoz A."/>
            <person name="McGill C.J."/>
            <person name="Rodriguez I.M."/>
            <person name="Rodriguez B."/>
            <person name="Murad R."/>
            <person name="Mortazavi A."/>
        </authorList>
    </citation>
    <scope>NUCLEOTIDE SEQUENCE [LARGE SCALE GENOMIC DNA]</scope>
    <source>
        <strain evidence="2 3">ALL</strain>
    </source>
</reference>
<evidence type="ECO:0000313" key="2">
    <source>
        <dbReference type="EMBL" id="TKR77943.1"/>
    </source>
</evidence>
<dbReference type="InterPro" id="IPR032979">
    <property type="entry name" value="ENGase"/>
</dbReference>
<evidence type="ECO:0000313" key="3">
    <source>
        <dbReference type="Proteomes" id="UP000298663"/>
    </source>
</evidence>
<dbReference type="PANTHER" id="PTHR13246:SF1">
    <property type="entry name" value="CYTOSOLIC ENDO-BETA-N-ACETYLGLUCOSAMINIDASE"/>
    <property type="match status" value="1"/>
</dbReference>
<name>A0A4U5N6M3_STECR</name>
<dbReference type="PANTHER" id="PTHR13246">
    <property type="entry name" value="ENDO BETA N-ACETYLGLUCOSAMINIDASE"/>
    <property type="match status" value="1"/>
</dbReference>
<reference evidence="2 3" key="1">
    <citation type="journal article" date="2015" name="Genome Biol.">
        <title>Comparative genomics of Steinernema reveals deeply conserved gene regulatory networks.</title>
        <authorList>
            <person name="Dillman A.R."/>
            <person name="Macchietto M."/>
            <person name="Porter C.F."/>
            <person name="Rogers A."/>
            <person name="Williams B."/>
            <person name="Antoshechkin I."/>
            <person name="Lee M.M."/>
            <person name="Goodwin Z."/>
            <person name="Lu X."/>
            <person name="Lewis E.E."/>
            <person name="Goodrich-Blair H."/>
            <person name="Stock S.P."/>
            <person name="Adams B.J."/>
            <person name="Sternberg P.W."/>
            <person name="Mortazavi A."/>
        </authorList>
    </citation>
    <scope>NUCLEOTIDE SEQUENCE [LARGE SCALE GENOMIC DNA]</scope>
    <source>
        <strain evidence="2 3">ALL</strain>
    </source>
</reference>
<keyword evidence="3" id="KW-1185">Reference proteome</keyword>
<dbReference type="GO" id="GO:0005829">
    <property type="term" value="C:cytosol"/>
    <property type="evidence" value="ECO:0007669"/>
    <property type="project" value="UniProtKB-SubCell"/>
</dbReference>
<organism evidence="2 3">
    <name type="scientific">Steinernema carpocapsae</name>
    <name type="common">Entomopathogenic nematode</name>
    <dbReference type="NCBI Taxonomy" id="34508"/>
    <lineage>
        <taxon>Eukaryota</taxon>
        <taxon>Metazoa</taxon>
        <taxon>Ecdysozoa</taxon>
        <taxon>Nematoda</taxon>
        <taxon>Chromadorea</taxon>
        <taxon>Rhabditida</taxon>
        <taxon>Tylenchina</taxon>
        <taxon>Panagrolaimomorpha</taxon>
        <taxon>Strongyloidoidea</taxon>
        <taxon>Steinernematidae</taxon>
        <taxon>Steinernema</taxon>
    </lineage>
</organism>
<dbReference type="Gene3D" id="3.20.20.80">
    <property type="entry name" value="Glycosidases"/>
    <property type="match status" value="1"/>
</dbReference>
<dbReference type="Proteomes" id="UP000298663">
    <property type="component" value="Unassembled WGS sequence"/>
</dbReference>
<proteinExistence type="predicted"/>
<dbReference type="Pfam" id="PF03644">
    <property type="entry name" value="Glyco_hydro_85"/>
    <property type="match status" value="1"/>
</dbReference>
<comment type="caution">
    <text evidence="2">The sequence shown here is derived from an EMBL/GenBank/DDBJ whole genome shotgun (WGS) entry which is preliminary data.</text>
</comment>